<dbReference type="PANTHER" id="PTHR30081:SF10">
    <property type="entry name" value="SSD DOMAIN-CONTAINING PROTEIN"/>
    <property type="match status" value="1"/>
</dbReference>
<keyword evidence="8 10" id="KW-0472">Membrane</keyword>
<feature type="domain" description="Membrane transport protein MMPL" evidence="11">
    <location>
        <begin position="355"/>
        <end position="627"/>
    </location>
</feature>
<reference evidence="12 13" key="1">
    <citation type="submission" date="2019-06" db="EMBL/GenBank/DDBJ databases">
        <title>Cerasibacillus sp. nov., isolated from maize field.</title>
        <authorList>
            <person name="Lin S.-Y."/>
            <person name="Tsai C.-F."/>
            <person name="Young C.-C."/>
        </authorList>
    </citation>
    <scope>NUCLEOTIDE SEQUENCE [LARGE SCALE GENOMIC DNA]</scope>
    <source>
        <strain evidence="12 13">CC-CFT480</strain>
    </source>
</reference>
<evidence type="ECO:0000256" key="2">
    <source>
        <dbReference type="ARBA" id="ARBA00022448"/>
    </source>
</evidence>
<feature type="transmembrane region" description="Helical" evidence="10">
    <location>
        <begin position="572"/>
        <end position="591"/>
    </location>
</feature>
<dbReference type="GO" id="GO:0015031">
    <property type="term" value="P:protein transport"/>
    <property type="evidence" value="ECO:0007669"/>
    <property type="project" value="UniProtKB-KW"/>
</dbReference>
<keyword evidence="3" id="KW-1003">Cell membrane</keyword>
<evidence type="ECO:0000313" key="12">
    <source>
        <dbReference type="EMBL" id="TXL65766.1"/>
    </source>
</evidence>
<accession>A0A5C8NWV4</accession>
<dbReference type="InterPro" id="IPR022813">
    <property type="entry name" value="SecD/SecF_arch_bac"/>
</dbReference>
<keyword evidence="7" id="KW-0811">Translocation</keyword>
<keyword evidence="4 10" id="KW-0812">Transmembrane</keyword>
<evidence type="ECO:0000256" key="7">
    <source>
        <dbReference type="ARBA" id="ARBA00023010"/>
    </source>
</evidence>
<dbReference type="OrthoDB" id="9809027at2"/>
<dbReference type="InterPro" id="IPR004869">
    <property type="entry name" value="MMPL_dom"/>
</dbReference>
<sequence>MLVITNFQYNSSMRRNYMSMLNKLSKLLKKYPVKSIFVTLIIIILLAIGTQYVYMATGNDTLVKNNTDVYKDNVMLEEEFGGESIIVLYESENLLTPNNLTHMKGLEEAIQTNDAIYSIMSPVTLVEEIANKQSGRFNEGILEIIDGLNQMGSKLTEIGAELEVNAKNNQTIDFPEQVNLQAPELGKTEIPEPGEFAFPEFEGTQLPEFEEINLPDMEGQMTELNKGFSNIIDAQKNLEGGTKNLVDGYAKFGNETKLLGENLHALAEQLQDNPEKKQLQEVSKGLSQLSKQMTQISEDTSTLPGIPSQTINGLETIQQKLSEQIKEQNEQQEQIQKKQKHTQEQMKEKLQKEQEKKEEQIKQKTQEEQVAKKEEMKKKMEEQQAQKEAQVKEQMLAQQAEKEKQMQDFQKKMKGKQEEQEEKLLTLGKGLVEMGEKTQTISENLESIHEYSDIMTPGLPKKQATLNNMIYDDGKLRSIFDEVVVDEQHMLMMIKFKGGTNDATKSELVRTIQSYLNMEESDDLTTIVSGKPVLDDSIRSSMKNSMQKMMGLALLIMVIVLFFVFKVRWRIMPLVTVLIAVIGTVGLMGWLQIPITMVSMAVFPILIGLGIDYAIQFQNRYAEEMAKEDINE</sequence>
<evidence type="ECO:0000256" key="3">
    <source>
        <dbReference type="ARBA" id="ARBA00022475"/>
    </source>
</evidence>
<dbReference type="Gene3D" id="1.20.1640.10">
    <property type="entry name" value="Multidrug efflux transporter AcrB transmembrane domain"/>
    <property type="match status" value="1"/>
</dbReference>
<dbReference type="PANTHER" id="PTHR30081">
    <property type="entry name" value="PROTEIN-EXPORT MEMBRANE PROTEIN SEC"/>
    <property type="match status" value="1"/>
</dbReference>
<evidence type="ECO:0000256" key="5">
    <source>
        <dbReference type="ARBA" id="ARBA00022927"/>
    </source>
</evidence>
<proteinExistence type="predicted"/>
<dbReference type="GO" id="GO:0005886">
    <property type="term" value="C:plasma membrane"/>
    <property type="evidence" value="ECO:0007669"/>
    <property type="project" value="TreeGrafter"/>
</dbReference>
<dbReference type="Proteomes" id="UP000321574">
    <property type="component" value="Unassembled WGS sequence"/>
</dbReference>
<keyword evidence="5" id="KW-0653">Protein transport</keyword>
<dbReference type="Pfam" id="PF03176">
    <property type="entry name" value="MMPL"/>
    <property type="match status" value="1"/>
</dbReference>
<evidence type="ECO:0000259" key="11">
    <source>
        <dbReference type="Pfam" id="PF03176"/>
    </source>
</evidence>
<feature type="transmembrane region" description="Helical" evidence="10">
    <location>
        <begin position="549"/>
        <end position="565"/>
    </location>
</feature>
<dbReference type="AlphaFoldDB" id="A0A5C8NWV4"/>
<keyword evidence="6 10" id="KW-1133">Transmembrane helix</keyword>
<evidence type="ECO:0000256" key="10">
    <source>
        <dbReference type="SAM" id="Phobius"/>
    </source>
</evidence>
<gene>
    <name evidence="12" type="ORF">FHP05_06500</name>
</gene>
<feature type="region of interest" description="Disordered" evidence="9">
    <location>
        <begin position="324"/>
        <end position="407"/>
    </location>
</feature>
<name>A0A5C8NWV4_9BACI</name>
<dbReference type="SUPFAM" id="SSF82866">
    <property type="entry name" value="Multidrug efflux transporter AcrB transmembrane domain"/>
    <property type="match status" value="1"/>
</dbReference>
<feature type="transmembrane region" description="Helical" evidence="10">
    <location>
        <begin position="597"/>
        <end position="615"/>
    </location>
</feature>
<evidence type="ECO:0000256" key="8">
    <source>
        <dbReference type="ARBA" id="ARBA00023136"/>
    </source>
</evidence>
<keyword evidence="13" id="KW-1185">Reference proteome</keyword>
<feature type="compositionally biased region" description="Basic and acidic residues" evidence="9">
    <location>
        <begin position="341"/>
        <end position="391"/>
    </location>
</feature>
<comment type="subcellular location">
    <subcellularLocation>
        <location evidence="1">Membrane</location>
        <topology evidence="1">Multi-pass membrane protein</topology>
    </subcellularLocation>
</comment>
<keyword evidence="2" id="KW-0813">Transport</keyword>
<evidence type="ECO:0000256" key="9">
    <source>
        <dbReference type="SAM" id="MobiDB-lite"/>
    </source>
</evidence>
<comment type="caution">
    <text evidence="12">The sequence shown here is derived from an EMBL/GenBank/DDBJ whole genome shotgun (WGS) entry which is preliminary data.</text>
</comment>
<dbReference type="EMBL" id="VDUW01000003">
    <property type="protein sequence ID" value="TXL65766.1"/>
    <property type="molecule type" value="Genomic_DNA"/>
</dbReference>
<evidence type="ECO:0000256" key="1">
    <source>
        <dbReference type="ARBA" id="ARBA00004141"/>
    </source>
</evidence>
<evidence type="ECO:0000256" key="4">
    <source>
        <dbReference type="ARBA" id="ARBA00022692"/>
    </source>
</evidence>
<evidence type="ECO:0000256" key="6">
    <source>
        <dbReference type="ARBA" id="ARBA00022989"/>
    </source>
</evidence>
<organism evidence="12 13">
    <name type="scientific">Cerasibacillus terrae</name>
    <dbReference type="NCBI Taxonomy" id="2498845"/>
    <lineage>
        <taxon>Bacteria</taxon>
        <taxon>Bacillati</taxon>
        <taxon>Bacillota</taxon>
        <taxon>Bacilli</taxon>
        <taxon>Bacillales</taxon>
        <taxon>Bacillaceae</taxon>
        <taxon>Cerasibacillus</taxon>
    </lineage>
</organism>
<protein>
    <recommendedName>
        <fullName evidence="11">Membrane transport protein MMPL domain-containing protein</fullName>
    </recommendedName>
</protein>
<evidence type="ECO:0000313" key="13">
    <source>
        <dbReference type="Proteomes" id="UP000321574"/>
    </source>
</evidence>